<dbReference type="Proteomes" id="UP000247681">
    <property type="component" value="Unassembled WGS sequence"/>
</dbReference>
<reference evidence="1 2" key="1">
    <citation type="submission" date="2018-05" db="EMBL/GenBank/DDBJ databases">
        <title>Flavobacterium sp. strain IMCC34758, incomplete genome.</title>
        <authorList>
            <person name="Joung Y."/>
        </authorList>
    </citation>
    <scope>NUCLEOTIDE SEQUENCE [LARGE SCALE GENOMIC DNA]</scope>
    <source>
        <strain evidence="1 2">IMCC34758</strain>
    </source>
</reference>
<evidence type="ECO:0000313" key="2">
    <source>
        <dbReference type="Proteomes" id="UP000247681"/>
    </source>
</evidence>
<dbReference type="EMBL" id="QJHL01000009">
    <property type="protein sequence ID" value="PXY42975.1"/>
    <property type="molecule type" value="Genomic_DNA"/>
</dbReference>
<dbReference type="OrthoDB" id="1362724at2"/>
<dbReference type="RefSeq" id="WP_110348895.1">
    <property type="nucleotide sequence ID" value="NZ_QJHL01000009.1"/>
</dbReference>
<keyword evidence="2" id="KW-1185">Reference proteome</keyword>
<gene>
    <name evidence="1" type="ORF">DMB68_22585</name>
</gene>
<dbReference type="AlphaFoldDB" id="A0A2V4BVE5"/>
<proteinExistence type="predicted"/>
<protein>
    <submittedName>
        <fullName evidence="1">Uncharacterized protein</fullName>
    </submittedName>
</protein>
<sequence>MRRIFFISIILLLLANCVKKESKDFNIKFSSEEAFDSGYLKRNESKTSELITSKKTKSGIEIIVEKHETGGLKYYGDAKVINDTLFLYYWINTDQMNISAVLIPKRFKYKIRNVSYKQIQFEYLGNKYKSSTE</sequence>
<organism evidence="1 2">
    <name type="scientific">Flavobacterium hydrophilum</name>
    <dbReference type="NCBI Taxonomy" id="2211445"/>
    <lineage>
        <taxon>Bacteria</taxon>
        <taxon>Pseudomonadati</taxon>
        <taxon>Bacteroidota</taxon>
        <taxon>Flavobacteriia</taxon>
        <taxon>Flavobacteriales</taxon>
        <taxon>Flavobacteriaceae</taxon>
        <taxon>Flavobacterium</taxon>
    </lineage>
</organism>
<accession>A0A2V4BVE5</accession>
<name>A0A2V4BVE5_9FLAO</name>
<comment type="caution">
    <text evidence="1">The sequence shown here is derived from an EMBL/GenBank/DDBJ whole genome shotgun (WGS) entry which is preliminary data.</text>
</comment>
<evidence type="ECO:0000313" key="1">
    <source>
        <dbReference type="EMBL" id="PXY42975.1"/>
    </source>
</evidence>